<dbReference type="SUPFAM" id="SSF54909">
    <property type="entry name" value="Dimeric alpha+beta barrel"/>
    <property type="match status" value="1"/>
</dbReference>
<dbReference type="RefSeq" id="WP_338265975.1">
    <property type="nucleotide sequence ID" value="NZ_AP027271.1"/>
</dbReference>
<dbReference type="Proteomes" id="UP001307608">
    <property type="component" value="Chromosome"/>
</dbReference>
<dbReference type="SUPFAM" id="SSF46785">
    <property type="entry name" value="Winged helix' DNA-binding domain"/>
    <property type="match status" value="1"/>
</dbReference>
<evidence type="ECO:0000259" key="4">
    <source>
        <dbReference type="PROSITE" id="PS50956"/>
    </source>
</evidence>
<evidence type="ECO:0000256" key="2">
    <source>
        <dbReference type="ARBA" id="ARBA00023125"/>
    </source>
</evidence>
<sequence>MKEITLDRLDYKIIQALEKDGRMSNTQLAEAINLSQSQCLRRLRHLEEMDIISGYRAQINYEKLGYSVMAWTLVTVSKDVPNARDNVMRFLQQQSAAINVHGVTGDVDLMVEIYATNMTEFTELVVKQLYAHADVVSTKSYIRLDTAKQNGSPLDTPSC</sequence>
<dbReference type="InterPro" id="IPR011008">
    <property type="entry name" value="Dimeric_a/b-barrel"/>
</dbReference>
<dbReference type="InterPro" id="IPR019888">
    <property type="entry name" value="Tscrpt_reg_AsnC-like"/>
</dbReference>
<gene>
    <name evidence="5" type="ORF">MACH16_10080</name>
</gene>
<evidence type="ECO:0000313" key="5">
    <source>
        <dbReference type="EMBL" id="BDX02260.1"/>
    </source>
</evidence>
<feature type="domain" description="HTH asnC-type" evidence="4">
    <location>
        <begin position="6"/>
        <end position="67"/>
    </location>
</feature>
<dbReference type="PROSITE" id="PS50956">
    <property type="entry name" value="HTH_ASNC_2"/>
    <property type="match status" value="1"/>
</dbReference>
<dbReference type="InterPro" id="IPR036390">
    <property type="entry name" value="WH_DNA-bd_sf"/>
</dbReference>
<dbReference type="Pfam" id="PF01037">
    <property type="entry name" value="AsnC_trans_reg"/>
    <property type="match status" value="1"/>
</dbReference>
<evidence type="ECO:0000256" key="3">
    <source>
        <dbReference type="ARBA" id="ARBA00023163"/>
    </source>
</evidence>
<keyword evidence="3" id="KW-0804">Transcription</keyword>
<dbReference type="SMART" id="SM00344">
    <property type="entry name" value="HTH_ASNC"/>
    <property type="match status" value="1"/>
</dbReference>
<dbReference type="EMBL" id="AP027271">
    <property type="protein sequence ID" value="BDX02260.1"/>
    <property type="molecule type" value="Genomic_DNA"/>
</dbReference>
<dbReference type="InterPro" id="IPR019887">
    <property type="entry name" value="Tscrpt_reg_AsnC/Lrp_C"/>
</dbReference>
<keyword evidence="6" id="KW-1185">Reference proteome</keyword>
<keyword evidence="2" id="KW-0238">DNA-binding</keyword>
<dbReference type="Gene3D" id="1.10.10.10">
    <property type="entry name" value="Winged helix-like DNA-binding domain superfamily/Winged helix DNA-binding domain"/>
    <property type="match status" value="1"/>
</dbReference>
<dbReference type="CDD" id="cd00090">
    <property type="entry name" value="HTH_ARSR"/>
    <property type="match status" value="1"/>
</dbReference>
<dbReference type="InterPro" id="IPR011991">
    <property type="entry name" value="ArsR-like_HTH"/>
</dbReference>
<dbReference type="PRINTS" id="PR00033">
    <property type="entry name" value="HTHASNC"/>
</dbReference>
<organism evidence="5 6">
    <name type="scientific">Marinomonas pontica</name>
    <dbReference type="NCBI Taxonomy" id="264739"/>
    <lineage>
        <taxon>Bacteria</taxon>
        <taxon>Pseudomonadati</taxon>
        <taxon>Pseudomonadota</taxon>
        <taxon>Gammaproteobacteria</taxon>
        <taxon>Oceanospirillales</taxon>
        <taxon>Oceanospirillaceae</taxon>
        <taxon>Marinomonas</taxon>
    </lineage>
</organism>
<dbReference type="PANTHER" id="PTHR30154:SF34">
    <property type="entry name" value="TRANSCRIPTIONAL REGULATOR AZLB"/>
    <property type="match status" value="1"/>
</dbReference>
<proteinExistence type="predicted"/>
<reference evidence="5 6" key="1">
    <citation type="submission" date="2023-01" db="EMBL/GenBank/DDBJ databases">
        <title>Complete genome sequence of Marinomonas pontica strain 200518_36.</title>
        <authorList>
            <person name="Ueki S."/>
            <person name="Gajardo G."/>
            <person name="Maruyama F."/>
        </authorList>
    </citation>
    <scope>NUCLEOTIDE SEQUENCE [LARGE SCALE GENOMIC DNA]</scope>
    <source>
        <strain evidence="5 6">200518_36</strain>
    </source>
</reference>
<protein>
    <submittedName>
        <fullName evidence="5">Transcriptional regulator</fullName>
    </submittedName>
</protein>
<accession>A0ABM8FDZ8</accession>
<dbReference type="Gene3D" id="3.30.70.920">
    <property type="match status" value="1"/>
</dbReference>
<dbReference type="PANTHER" id="PTHR30154">
    <property type="entry name" value="LEUCINE-RESPONSIVE REGULATORY PROTEIN"/>
    <property type="match status" value="1"/>
</dbReference>
<evidence type="ECO:0000256" key="1">
    <source>
        <dbReference type="ARBA" id="ARBA00023015"/>
    </source>
</evidence>
<keyword evidence="1" id="KW-0805">Transcription regulation</keyword>
<evidence type="ECO:0000313" key="6">
    <source>
        <dbReference type="Proteomes" id="UP001307608"/>
    </source>
</evidence>
<dbReference type="InterPro" id="IPR000485">
    <property type="entry name" value="AsnC-type_HTH_dom"/>
</dbReference>
<name>A0ABM8FDZ8_9GAMM</name>
<dbReference type="InterPro" id="IPR036388">
    <property type="entry name" value="WH-like_DNA-bd_sf"/>
</dbReference>
<dbReference type="Pfam" id="PF13412">
    <property type="entry name" value="HTH_24"/>
    <property type="match status" value="1"/>
</dbReference>